<evidence type="ECO:0000256" key="1">
    <source>
        <dbReference type="ARBA" id="ARBA00004761"/>
    </source>
</evidence>
<evidence type="ECO:0000256" key="7">
    <source>
        <dbReference type="ARBA" id="ARBA00022840"/>
    </source>
</evidence>
<gene>
    <name evidence="10" type="ORF">FZO89_14515</name>
</gene>
<comment type="pathway">
    <text evidence="1">Carbohydrate acid metabolism.</text>
</comment>
<dbReference type="EMBL" id="VTFT01000001">
    <property type="protein sequence ID" value="TYT27374.1"/>
    <property type="molecule type" value="Genomic_DNA"/>
</dbReference>
<protein>
    <recommendedName>
        <fullName evidence="3 9">Gluconokinase</fullName>
        <ecNumber evidence="3 9">2.7.1.12</ecNumber>
    </recommendedName>
</protein>
<reference evidence="10 11" key="1">
    <citation type="submission" date="2019-08" db="EMBL/GenBank/DDBJ databases">
        <title>Luteimonas viscosus sp. nov., isolated from soil of a sunflower field.</title>
        <authorList>
            <person name="Jianli Z."/>
            <person name="Ying Z."/>
        </authorList>
    </citation>
    <scope>NUCLEOTIDE SEQUENCE [LARGE SCALE GENOMIC DNA]</scope>
    <source>
        <strain evidence="10 11">XBU10</strain>
    </source>
</reference>
<name>A0A5D4XTH6_9GAMM</name>
<keyword evidence="4 9" id="KW-0808">Transferase</keyword>
<organism evidence="10 11">
    <name type="scientific">Luteimonas viscosa</name>
    <dbReference type="NCBI Taxonomy" id="1132694"/>
    <lineage>
        <taxon>Bacteria</taxon>
        <taxon>Pseudomonadati</taxon>
        <taxon>Pseudomonadota</taxon>
        <taxon>Gammaproteobacteria</taxon>
        <taxon>Lysobacterales</taxon>
        <taxon>Lysobacteraceae</taxon>
        <taxon>Luteimonas</taxon>
    </lineage>
</organism>
<dbReference type="GO" id="GO:0005975">
    <property type="term" value="P:carbohydrate metabolic process"/>
    <property type="evidence" value="ECO:0007669"/>
    <property type="project" value="InterPro"/>
</dbReference>
<dbReference type="OrthoDB" id="9795716at2"/>
<dbReference type="GO" id="GO:0005524">
    <property type="term" value="F:ATP binding"/>
    <property type="evidence" value="ECO:0007669"/>
    <property type="project" value="UniProtKB-KW"/>
</dbReference>
<dbReference type="Proteomes" id="UP000324973">
    <property type="component" value="Unassembled WGS sequence"/>
</dbReference>
<evidence type="ECO:0000256" key="4">
    <source>
        <dbReference type="ARBA" id="ARBA00022679"/>
    </source>
</evidence>
<evidence type="ECO:0000313" key="11">
    <source>
        <dbReference type="Proteomes" id="UP000324973"/>
    </source>
</evidence>
<dbReference type="SUPFAM" id="SSF52540">
    <property type="entry name" value="P-loop containing nucleoside triphosphate hydrolases"/>
    <property type="match status" value="1"/>
</dbReference>
<comment type="catalytic activity">
    <reaction evidence="8 9">
        <text>D-gluconate + ATP = 6-phospho-D-gluconate + ADP + H(+)</text>
        <dbReference type="Rhea" id="RHEA:19433"/>
        <dbReference type="ChEBI" id="CHEBI:15378"/>
        <dbReference type="ChEBI" id="CHEBI:18391"/>
        <dbReference type="ChEBI" id="CHEBI:30616"/>
        <dbReference type="ChEBI" id="CHEBI:58759"/>
        <dbReference type="ChEBI" id="CHEBI:456216"/>
        <dbReference type="EC" id="2.7.1.12"/>
    </reaction>
</comment>
<accession>A0A5D4XTH6</accession>
<evidence type="ECO:0000256" key="5">
    <source>
        <dbReference type="ARBA" id="ARBA00022741"/>
    </source>
</evidence>
<dbReference type="AlphaFoldDB" id="A0A5D4XTH6"/>
<dbReference type="Gene3D" id="3.40.50.300">
    <property type="entry name" value="P-loop containing nucleotide triphosphate hydrolases"/>
    <property type="match status" value="1"/>
</dbReference>
<evidence type="ECO:0000256" key="2">
    <source>
        <dbReference type="ARBA" id="ARBA00008420"/>
    </source>
</evidence>
<keyword evidence="5 9" id="KW-0547">Nucleotide-binding</keyword>
<evidence type="ECO:0000313" key="10">
    <source>
        <dbReference type="EMBL" id="TYT27374.1"/>
    </source>
</evidence>
<keyword evidence="6 9" id="KW-0418">Kinase</keyword>
<keyword evidence="11" id="KW-1185">Reference proteome</keyword>
<dbReference type="InterPro" id="IPR006001">
    <property type="entry name" value="Therm_gnt_kin"/>
</dbReference>
<evidence type="ECO:0000256" key="9">
    <source>
        <dbReference type="RuleBase" id="RU363066"/>
    </source>
</evidence>
<keyword evidence="7 9" id="KW-0067">ATP-binding</keyword>
<dbReference type="RefSeq" id="WP_149103925.1">
    <property type="nucleotide sequence ID" value="NZ_VTFT01000001.1"/>
</dbReference>
<sequence>MSRDVRVAVVMGVSGSGKTTLARALAAAWTASFLDADDFHSAEAKAHMASGHALTDAMRQPWVERIVDELRRRLAAGERVSLAFSGLRRRHRDMLREAGLPLRFLFLHGERELIARRMRERSGHYMPVSLLDSQFAALEPPRGEADVFALDIDVAPARMLEQALLLLE</sequence>
<proteinExistence type="inferred from homology"/>
<dbReference type="GO" id="GO:0046316">
    <property type="term" value="F:gluconokinase activity"/>
    <property type="evidence" value="ECO:0007669"/>
    <property type="project" value="UniProtKB-EC"/>
</dbReference>
<dbReference type="GO" id="GO:0005737">
    <property type="term" value="C:cytoplasm"/>
    <property type="evidence" value="ECO:0007669"/>
    <property type="project" value="TreeGrafter"/>
</dbReference>
<dbReference type="PANTHER" id="PTHR43442:SF3">
    <property type="entry name" value="GLUCONOKINASE-RELATED"/>
    <property type="match status" value="1"/>
</dbReference>
<dbReference type="NCBIfam" id="TIGR01313">
    <property type="entry name" value="therm_gnt_kin"/>
    <property type="match status" value="1"/>
</dbReference>
<comment type="caution">
    <text evidence="10">The sequence shown here is derived from an EMBL/GenBank/DDBJ whole genome shotgun (WGS) entry which is preliminary data.</text>
</comment>
<comment type="similarity">
    <text evidence="2 9">Belongs to the gluconokinase GntK/GntV family.</text>
</comment>
<dbReference type="InterPro" id="IPR027417">
    <property type="entry name" value="P-loop_NTPase"/>
</dbReference>
<evidence type="ECO:0000256" key="8">
    <source>
        <dbReference type="ARBA" id="ARBA00048090"/>
    </source>
</evidence>
<evidence type="ECO:0000256" key="6">
    <source>
        <dbReference type="ARBA" id="ARBA00022777"/>
    </source>
</evidence>
<dbReference type="CDD" id="cd02021">
    <property type="entry name" value="GntK"/>
    <property type="match status" value="1"/>
</dbReference>
<dbReference type="EC" id="2.7.1.12" evidence="3 9"/>
<dbReference type="PANTHER" id="PTHR43442">
    <property type="entry name" value="GLUCONOKINASE-RELATED"/>
    <property type="match status" value="1"/>
</dbReference>
<dbReference type="Pfam" id="PF13671">
    <property type="entry name" value="AAA_33"/>
    <property type="match status" value="1"/>
</dbReference>
<evidence type="ECO:0000256" key="3">
    <source>
        <dbReference type="ARBA" id="ARBA00012054"/>
    </source>
</evidence>